<dbReference type="EMBL" id="WIGM01000116">
    <property type="protein sequence ID" value="KAF6839290.1"/>
    <property type="molecule type" value="Genomic_DNA"/>
</dbReference>
<comment type="caution">
    <text evidence="2">The sequence shown here is derived from an EMBL/GenBank/DDBJ whole genome shotgun (WGS) entry which is preliminary data.</text>
</comment>
<proteinExistence type="predicted"/>
<reference evidence="2" key="1">
    <citation type="journal article" date="2020" name="Phytopathology">
        <title>Genome Sequence Resources of Colletotrichum truncatum, C. plurivorum, C. musicola, and C. sojae: Four Species Pathogenic to Soybean (Glycine max).</title>
        <authorList>
            <person name="Rogerio F."/>
            <person name="Boufleur T.R."/>
            <person name="Ciampi-Guillardi M."/>
            <person name="Sukno S.A."/>
            <person name="Thon M.R."/>
            <person name="Massola Junior N.S."/>
            <person name="Baroncelli R."/>
        </authorList>
    </citation>
    <scope>NUCLEOTIDE SEQUENCE</scope>
    <source>
        <strain evidence="2">LFN0074</strain>
    </source>
</reference>
<dbReference type="AlphaFoldDB" id="A0A8H6KXB8"/>
<accession>A0A8H6KXB8</accession>
<evidence type="ECO:0000313" key="2">
    <source>
        <dbReference type="EMBL" id="KAF6839290.1"/>
    </source>
</evidence>
<evidence type="ECO:0000313" key="3">
    <source>
        <dbReference type="Proteomes" id="UP000639643"/>
    </source>
</evidence>
<sequence>MRLAAGYQLRCDGGGTGSSDVRKAKAGIKSDLSSLLARAQVSMVAEERSWTRTFLSREATLPPTHGGSAGQHTYLHSRPRRGTIYKTPANDREVGYNSSRAATLANGWSASKLAHPVPPNPYTTHNPPHPSAVSVIMRAPPRLFAS</sequence>
<keyword evidence="3" id="KW-1185">Reference proteome</keyword>
<feature type="region of interest" description="Disordered" evidence="1">
    <location>
        <begin position="59"/>
        <end position="91"/>
    </location>
</feature>
<dbReference type="Proteomes" id="UP000639643">
    <property type="component" value="Unassembled WGS sequence"/>
</dbReference>
<gene>
    <name evidence="2" type="ORF">CMUS01_04325</name>
</gene>
<evidence type="ECO:0000256" key="1">
    <source>
        <dbReference type="SAM" id="MobiDB-lite"/>
    </source>
</evidence>
<name>A0A8H6KXB8_9PEZI</name>
<protein>
    <submittedName>
        <fullName evidence="2">Uncharacterized protein</fullName>
    </submittedName>
</protein>
<organism evidence="2 3">
    <name type="scientific">Colletotrichum musicola</name>
    <dbReference type="NCBI Taxonomy" id="2175873"/>
    <lineage>
        <taxon>Eukaryota</taxon>
        <taxon>Fungi</taxon>
        <taxon>Dikarya</taxon>
        <taxon>Ascomycota</taxon>
        <taxon>Pezizomycotina</taxon>
        <taxon>Sordariomycetes</taxon>
        <taxon>Hypocreomycetidae</taxon>
        <taxon>Glomerellales</taxon>
        <taxon>Glomerellaceae</taxon>
        <taxon>Colletotrichum</taxon>
        <taxon>Colletotrichum orchidearum species complex</taxon>
    </lineage>
</organism>